<dbReference type="SUPFAM" id="SSF53474">
    <property type="entry name" value="alpha/beta-Hydrolases"/>
    <property type="match status" value="1"/>
</dbReference>
<dbReference type="AlphaFoldDB" id="A0A0C4Y8I9"/>
<dbReference type="InterPro" id="IPR029058">
    <property type="entry name" value="AB_hydrolase_fold"/>
</dbReference>
<accession>A0A0C4Y8I9</accession>
<dbReference type="STRING" id="68895.RR42_m1117"/>
<protein>
    <recommendedName>
        <fullName evidence="2">AB hydrolase-1 domain-containing protein</fullName>
    </recommendedName>
</protein>
<dbReference type="PANTHER" id="PTHR37946">
    <property type="entry name" value="SLL1969 PROTEIN"/>
    <property type="match status" value="1"/>
</dbReference>
<reference evidence="3 4" key="1">
    <citation type="journal article" date="2015" name="Genome Announc.">
        <title>Complete Genome Sequence of Cupriavidus basilensis 4G11, Isolated from the Oak Ridge Field Research Center Site.</title>
        <authorList>
            <person name="Ray J."/>
            <person name="Waters R.J."/>
            <person name="Skerker J.M."/>
            <person name="Kuehl J.V."/>
            <person name="Price M.N."/>
            <person name="Huang J."/>
            <person name="Chakraborty R."/>
            <person name="Arkin A.P."/>
            <person name="Deutschbauer A."/>
        </authorList>
    </citation>
    <scope>NUCLEOTIDE SEQUENCE [LARGE SCALE GENOMIC DNA]</scope>
    <source>
        <strain evidence="3">4G11</strain>
    </source>
</reference>
<dbReference type="RefSeq" id="WP_043344707.1">
    <property type="nucleotide sequence ID" value="NZ_CP010536.1"/>
</dbReference>
<dbReference type="PANTHER" id="PTHR37946:SF1">
    <property type="entry name" value="SLL1969 PROTEIN"/>
    <property type="match status" value="1"/>
</dbReference>
<keyword evidence="1" id="KW-0472">Membrane</keyword>
<evidence type="ECO:0000313" key="4">
    <source>
        <dbReference type="Proteomes" id="UP000031843"/>
    </source>
</evidence>
<keyword evidence="1" id="KW-0812">Transmembrane</keyword>
<dbReference type="Gene3D" id="3.40.50.1820">
    <property type="entry name" value="alpha/beta hydrolase"/>
    <property type="match status" value="1"/>
</dbReference>
<evidence type="ECO:0000313" key="3">
    <source>
        <dbReference type="EMBL" id="AJG18524.1"/>
    </source>
</evidence>
<name>A0A0C4Y8I9_9BURK</name>
<evidence type="ECO:0000259" key="2">
    <source>
        <dbReference type="Pfam" id="PF00561"/>
    </source>
</evidence>
<proteinExistence type="predicted"/>
<dbReference type="EMBL" id="CP010536">
    <property type="protein sequence ID" value="AJG18524.1"/>
    <property type="molecule type" value="Genomic_DNA"/>
</dbReference>
<gene>
    <name evidence="3" type="ORF">RR42_m1117</name>
</gene>
<dbReference type="OrthoDB" id="275181at2"/>
<sequence>MSLSAAALRRIAVALQAAVALGCAAELHALHGWSLAAGLLAGIGAVLAILGLSVACAFAFTLPGLGEPEATRPPIPPALQAMRPARLTPWQALACYLREYAAVFRMFNWLQPFCSHHRLRPAKAPGSRPPLLLVHGYGCNHAVWLDMQPALAAAGYHCEAIDLDPVFGDIDQYALEVRAAIARIAATTGQPPLLLCHSMGGLAARAALAGRGKPPPCRGIVTLGTPHHGCVLARYGRGFNSRQMRCASAWLRALAARETSRQRAALVSIFSWHDSIAGPVGTSWIEGAHHVALGGIGHVSLLRHPVATQAVLLALAQLSAVAPAA</sequence>
<keyword evidence="1" id="KW-1133">Transmembrane helix</keyword>
<keyword evidence="4" id="KW-1185">Reference proteome</keyword>
<organism evidence="3 4">
    <name type="scientific">Cupriavidus basilensis</name>
    <dbReference type="NCBI Taxonomy" id="68895"/>
    <lineage>
        <taxon>Bacteria</taxon>
        <taxon>Pseudomonadati</taxon>
        <taxon>Pseudomonadota</taxon>
        <taxon>Betaproteobacteria</taxon>
        <taxon>Burkholderiales</taxon>
        <taxon>Burkholderiaceae</taxon>
        <taxon>Cupriavidus</taxon>
    </lineage>
</organism>
<feature type="transmembrane region" description="Helical" evidence="1">
    <location>
        <begin position="35"/>
        <end position="62"/>
    </location>
</feature>
<dbReference type="InterPro" id="IPR000073">
    <property type="entry name" value="AB_hydrolase_1"/>
</dbReference>
<dbReference type="Proteomes" id="UP000031843">
    <property type="component" value="Chromosome main"/>
</dbReference>
<feature type="domain" description="AB hydrolase-1" evidence="2">
    <location>
        <begin position="129"/>
        <end position="228"/>
    </location>
</feature>
<evidence type="ECO:0000256" key="1">
    <source>
        <dbReference type="SAM" id="Phobius"/>
    </source>
</evidence>
<dbReference type="Pfam" id="PF00561">
    <property type="entry name" value="Abhydrolase_1"/>
    <property type="match status" value="1"/>
</dbReference>
<dbReference type="KEGG" id="cbw:RR42_m1117"/>